<evidence type="ECO:0000313" key="1">
    <source>
        <dbReference type="EMBL" id="SVB83787.1"/>
    </source>
</evidence>
<dbReference type="EMBL" id="UINC01059884">
    <property type="protein sequence ID" value="SVB83787.1"/>
    <property type="molecule type" value="Genomic_DNA"/>
</dbReference>
<proteinExistence type="predicted"/>
<dbReference type="AlphaFoldDB" id="A0A382HA55"/>
<sequence>MLTTQLAILESQVEVRDKMLGHLRSEISRKDVLIKKLMEASAHKTISYDLIADQLDKKDADGDVEAGTIG</sequence>
<accession>A0A382HA55</accession>
<name>A0A382HA55_9ZZZZ</name>
<protein>
    <submittedName>
        <fullName evidence="1">Uncharacterized protein</fullName>
    </submittedName>
</protein>
<gene>
    <name evidence="1" type="ORF">METZ01_LOCUS236641</name>
</gene>
<organism evidence="1">
    <name type="scientific">marine metagenome</name>
    <dbReference type="NCBI Taxonomy" id="408172"/>
    <lineage>
        <taxon>unclassified sequences</taxon>
        <taxon>metagenomes</taxon>
        <taxon>ecological metagenomes</taxon>
    </lineage>
</organism>
<reference evidence="1" key="1">
    <citation type="submission" date="2018-05" db="EMBL/GenBank/DDBJ databases">
        <authorList>
            <person name="Lanie J.A."/>
            <person name="Ng W.-L."/>
            <person name="Kazmierczak K.M."/>
            <person name="Andrzejewski T.M."/>
            <person name="Davidsen T.M."/>
            <person name="Wayne K.J."/>
            <person name="Tettelin H."/>
            <person name="Glass J.I."/>
            <person name="Rusch D."/>
            <person name="Podicherti R."/>
            <person name="Tsui H.-C.T."/>
            <person name="Winkler M.E."/>
        </authorList>
    </citation>
    <scope>NUCLEOTIDE SEQUENCE</scope>
</reference>